<dbReference type="Gene3D" id="2.60.40.4070">
    <property type="match status" value="1"/>
</dbReference>
<dbReference type="InterPro" id="IPR011110">
    <property type="entry name" value="Reg_prop"/>
</dbReference>
<sequence>VASAVVSPTTEPRLRSANITAIAVSAANVVWVGTDNGLYRLTWAYNSSTGRLTFPTWREYRLENGLNSNFITSIAFDDQGNVWVGTRAGLSWLRTTGTLVTTFTTDNSGLIHDRVQSVTYEVANGSLWIGTFGGLGQLQVGLNLAGTDEQAGPVLYPNPFVIDDVENSRLTLAGLPLDSEVTLYTLTGQLVRFLEPEQGATVIAWDGTDQGGKIVGPGIYFYRATTRDGRSLRGKFAIVRAR</sequence>
<organism evidence="1">
    <name type="scientific">marine metagenome</name>
    <dbReference type="NCBI Taxonomy" id="408172"/>
    <lineage>
        <taxon>unclassified sequences</taxon>
        <taxon>metagenomes</taxon>
        <taxon>ecological metagenomes</taxon>
    </lineage>
</organism>
<name>A0A382GKI9_9ZZZZ</name>
<accession>A0A382GKI9</accession>
<evidence type="ECO:0008006" key="2">
    <source>
        <dbReference type="Google" id="ProtNLM"/>
    </source>
</evidence>
<dbReference type="InterPro" id="IPR026444">
    <property type="entry name" value="Secre_tail"/>
</dbReference>
<proteinExistence type="predicted"/>
<gene>
    <name evidence="1" type="ORF">METZ01_LOCUS228138</name>
</gene>
<dbReference type="SUPFAM" id="SSF63829">
    <property type="entry name" value="Calcium-dependent phosphotriesterase"/>
    <property type="match status" value="1"/>
</dbReference>
<dbReference type="InterPro" id="IPR015943">
    <property type="entry name" value="WD40/YVTN_repeat-like_dom_sf"/>
</dbReference>
<reference evidence="1" key="1">
    <citation type="submission" date="2018-05" db="EMBL/GenBank/DDBJ databases">
        <authorList>
            <person name="Lanie J.A."/>
            <person name="Ng W.-L."/>
            <person name="Kazmierczak K.M."/>
            <person name="Andrzejewski T.M."/>
            <person name="Davidsen T.M."/>
            <person name="Wayne K.J."/>
            <person name="Tettelin H."/>
            <person name="Glass J.I."/>
            <person name="Rusch D."/>
            <person name="Podicherti R."/>
            <person name="Tsui H.-C.T."/>
            <person name="Winkler M.E."/>
        </authorList>
    </citation>
    <scope>NUCLEOTIDE SEQUENCE</scope>
</reference>
<dbReference type="NCBIfam" id="TIGR04183">
    <property type="entry name" value="Por_Secre_tail"/>
    <property type="match status" value="1"/>
</dbReference>
<feature type="non-terminal residue" evidence="1">
    <location>
        <position position="1"/>
    </location>
</feature>
<dbReference type="Pfam" id="PF07494">
    <property type="entry name" value="Reg_prop"/>
    <property type="match status" value="1"/>
</dbReference>
<dbReference type="EMBL" id="UINC01055887">
    <property type="protein sequence ID" value="SVB75284.1"/>
    <property type="molecule type" value="Genomic_DNA"/>
</dbReference>
<protein>
    <recommendedName>
        <fullName evidence="2">FlgD Ig-like domain-containing protein</fullName>
    </recommendedName>
</protein>
<evidence type="ECO:0000313" key="1">
    <source>
        <dbReference type="EMBL" id="SVB75284.1"/>
    </source>
</evidence>
<dbReference type="Gene3D" id="2.130.10.10">
    <property type="entry name" value="YVTN repeat-like/Quinoprotein amine dehydrogenase"/>
    <property type="match status" value="1"/>
</dbReference>
<dbReference type="AlphaFoldDB" id="A0A382GKI9"/>